<dbReference type="AlphaFoldDB" id="A0A8J3ZQ80"/>
<keyword evidence="1" id="KW-1133">Transmembrane helix</keyword>
<dbReference type="InterPro" id="IPR008407">
    <property type="entry name" value="Brnchd-chn_aa_trnsp_AzlD"/>
</dbReference>
<keyword evidence="1" id="KW-0472">Membrane</keyword>
<reference evidence="2" key="1">
    <citation type="submission" date="2021-01" db="EMBL/GenBank/DDBJ databases">
        <title>Whole genome shotgun sequence of Virgisporangium ochraceum NBRC 16418.</title>
        <authorList>
            <person name="Komaki H."/>
            <person name="Tamura T."/>
        </authorList>
    </citation>
    <scope>NUCLEOTIDE SEQUENCE</scope>
    <source>
        <strain evidence="2">NBRC 16418</strain>
    </source>
</reference>
<evidence type="ECO:0000256" key="1">
    <source>
        <dbReference type="SAM" id="Phobius"/>
    </source>
</evidence>
<gene>
    <name evidence="2" type="ORF">Voc01_004720</name>
</gene>
<evidence type="ECO:0000313" key="3">
    <source>
        <dbReference type="Proteomes" id="UP000635606"/>
    </source>
</evidence>
<dbReference type="EMBL" id="BOPH01000006">
    <property type="protein sequence ID" value="GIJ65555.1"/>
    <property type="molecule type" value="Genomic_DNA"/>
</dbReference>
<keyword evidence="1" id="KW-0812">Transmembrane</keyword>
<dbReference type="Pfam" id="PF05437">
    <property type="entry name" value="AzlD"/>
    <property type="match status" value="1"/>
</dbReference>
<dbReference type="RefSeq" id="WP_203925563.1">
    <property type="nucleotide sequence ID" value="NZ_BOPH01000006.1"/>
</dbReference>
<proteinExistence type="predicted"/>
<accession>A0A8J3ZQ80</accession>
<dbReference type="Proteomes" id="UP000635606">
    <property type="component" value="Unassembled WGS sequence"/>
</dbReference>
<evidence type="ECO:0000313" key="2">
    <source>
        <dbReference type="EMBL" id="GIJ65555.1"/>
    </source>
</evidence>
<sequence>MTWLAIAALAAGTYALRLAGPLLRRRLRLPAAVQTYLAHSAVALLAALIATAALFAGSEFAGWARPAGVVAGAVAAWRKLPFVVVVIVAAGTTALLRLAGVR</sequence>
<feature type="transmembrane region" description="Helical" evidence="1">
    <location>
        <begin position="82"/>
        <end position="100"/>
    </location>
</feature>
<keyword evidence="3" id="KW-1185">Reference proteome</keyword>
<comment type="caution">
    <text evidence="2">The sequence shown here is derived from an EMBL/GenBank/DDBJ whole genome shotgun (WGS) entry which is preliminary data.</text>
</comment>
<organism evidence="2 3">
    <name type="scientific">Virgisporangium ochraceum</name>
    <dbReference type="NCBI Taxonomy" id="65505"/>
    <lineage>
        <taxon>Bacteria</taxon>
        <taxon>Bacillati</taxon>
        <taxon>Actinomycetota</taxon>
        <taxon>Actinomycetes</taxon>
        <taxon>Micromonosporales</taxon>
        <taxon>Micromonosporaceae</taxon>
        <taxon>Virgisporangium</taxon>
    </lineage>
</organism>
<name>A0A8J3ZQ80_9ACTN</name>
<feature type="transmembrane region" description="Helical" evidence="1">
    <location>
        <begin position="41"/>
        <end position="61"/>
    </location>
</feature>
<protein>
    <submittedName>
        <fullName evidence="2">Branched-chain amino acid transporter</fullName>
    </submittedName>
</protein>